<name>A0ABS7GM69_9HYPH</name>
<dbReference type="EMBL" id="JAEUAK010000001">
    <property type="protein sequence ID" value="MBW9051074.1"/>
    <property type="molecule type" value="Genomic_DNA"/>
</dbReference>
<gene>
    <name evidence="1" type="ORF">JNB85_01455</name>
</gene>
<accession>A0ABS7GM69</accession>
<dbReference type="RefSeq" id="WP_220332613.1">
    <property type="nucleotide sequence ID" value="NZ_JAEUAK010000001.1"/>
</dbReference>
<evidence type="ECO:0000313" key="2">
    <source>
        <dbReference type="Proteomes" id="UP000717752"/>
    </source>
</evidence>
<dbReference type="Proteomes" id="UP000717752">
    <property type="component" value="Unassembled WGS sequence"/>
</dbReference>
<organism evidence="1 2">
    <name type="scientific">Rhizobium mesosinicum</name>
    <dbReference type="NCBI Taxonomy" id="335017"/>
    <lineage>
        <taxon>Bacteria</taxon>
        <taxon>Pseudomonadati</taxon>
        <taxon>Pseudomonadota</taxon>
        <taxon>Alphaproteobacteria</taxon>
        <taxon>Hyphomicrobiales</taxon>
        <taxon>Rhizobiaceae</taxon>
        <taxon>Rhizobium/Agrobacterium group</taxon>
        <taxon>Rhizobium</taxon>
    </lineage>
</organism>
<reference evidence="1 2" key="1">
    <citation type="journal article" date="2021" name="MBio">
        <title>Poor Competitiveness of Bradyrhizobium in Pigeon Pea Root Colonization in Indian Soils.</title>
        <authorList>
            <person name="Chalasani D."/>
            <person name="Basu A."/>
            <person name="Pullabhotla S.V.S.R.N."/>
            <person name="Jorrin B."/>
            <person name="Neal A.L."/>
            <person name="Poole P.S."/>
            <person name="Podile A.R."/>
            <person name="Tkacz A."/>
        </authorList>
    </citation>
    <scope>NUCLEOTIDE SEQUENCE [LARGE SCALE GENOMIC DNA]</scope>
    <source>
        <strain evidence="1 2">HU56</strain>
    </source>
</reference>
<proteinExistence type="predicted"/>
<keyword evidence="2" id="KW-1185">Reference proteome</keyword>
<comment type="caution">
    <text evidence="1">The sequence shown here is derived from an EMBL/GenBank/DDBJ whole genome shotgun (WGS) entry which is preliminary data.</text>
</comment>
<protein>
    <submittedName>
        <fullName evidence="1">Uncharacterized protein</fullName>
    </submittedName>
</protein>
<sequence>MTTERTDLIDKITKSARSQLPNGSVVSPNPDHPLLLSGPDILVGSEGVLFAIFVAKKSETNRPKELTARLTATRLALPDHARCLVGGDGIPAGYGVHFDGDIDQRLSPAHLSDAQAKANLPLAKYTELNQARALAFSRYAALQHIRRMWESSAPRTVSLEAKPDLQADTKRWHGSRGIKEYKGVLIGLKKTEGSRNLRSALHEYTVQAFSENYDLIEGVPQPRRQKFDLAAIDALPKQRLDPDKPNRVAAFSGWLFTDRSELSNLDELVPSTERLYAKTLDRLEKMNRRRFTR</sequence>
<evidence type="ECO:0000313" key="1">
    <source>
        <dbReference type="EMBL" id="MBW9051074.1"/>
    </source>
</evidence>